<feature type="transmembrane region" description="Helical" evidence="7">
    <location>
        <begin position="75"/>
        <end position="98"/>
    </location>
</feature>
<evidence type="ECO:0000256" key="5">
    <source>
        <dbReference type="ARBA" id="ARBA00022989"/>
    </source>
</evidence>
<dbReference type="PATRIC" id="fig|265726.11.peg.4557"/>
<comment type="caution">
    <text evidence="8">The sequence shown here is derived from an EMBL/GenBank/DDBJ whole genome shotgun (WGS) entry which is preliminary data.</text>
</comment>
<dbReference type="Proteomes" id="UP000033633">
    <property type="component" value="Unassembled WGS sequence"/>
</dbReference>
<dbReference type="Pfam" id="PF02417">
    <property type="entry name" value="Chromate_transp"/>
    <property type="match status" value="2"/>
</dbReference>
<dbReference type="AlphaFoldDB" id="A0A0F5VBY6"/>
<dbReference type="GO" id="GO:0005886">
    <property type="term" value="C:plasma membrane"/>
    <property type="evidence" value="ECO:0007669"/>
    <property type="project" value="UniProtKB-SubCell"/>
</dbReference>
<evidence type="ECO:0000256" key="7">
    <source>
        <dbReference type="SAM" id="Phobius"/>
    </source>
</evidence>
<feature type="transmembrane region" description="Helical" evidence="7">
    <location>
        <begin position="288"/>
        <end position="314"/>
    </location>
</feature>
<feature type="transmembrane region" description="Helical" evidence="7">
    <location>
        <begin position="258"/>
        <end position="282"/>
    </location>
</feature>
<comment type="subcellular location">
    <subcellularLocation>
        <location evidence="1">Cell membrane</location>
        <topology evidence="1">Multi-pass membrane protein</topology>
    </subcellularLocation>
</comment>
<comment type="similarity">
    <text evidence="2">Belongs to the chromate ion transporter (CHR) (TC 2.A.51) family.</text>
</comment>
<evidence type="ECO:0000313" key="9">
    <source>
        <dbReference type="Proteomes" id="UP000033633"/>
    </source>
</evidence>
<name>A0A0F5VBY6_9GAMM</name>
<gene>
    <name evidence="8" type="ORF">KY46_11925</name>
</gene>
<feature type="transmembrane region" description="Helical" evidence="7">
    <location>
        <begin position="228"/>
        <end position="246"/>
    </location>
</feature>
<feature type="transmembrane region" description="Helical" evidence="7">
    <location>
        <begin position="326"/>
        <end position="344"/>
    </location>
</feature>
<dbReference type="InterPro" id="IPR014047">
    <property type="entry name" value="Chr_Tranpt_l_chain"/>
</dbReference>
<dbReference type="NCBIfam" id="TIGR00937">
    <property type="entry name" value="2A51"/>
    <property type="match status" value="1"/>
</dbReference>
<reference evidence="8 9" key="1">
    <citation type="submission" date="2014-12" db="EMBL/GenBank/DDBJ databases">
        <title>Mercury Reductase activity and rhizosphere competence traits in the genome of root associated Photobacterium halotolerans MELD1.</title>
        <authorList>
            <person name="Mathew D.C."/>
            <person name="Huang C.-C."/>
        </authorList>
    </citation>
    <scope>NUCLEOTIDE SEQUENCE [LARGE SCALE GENOMIC DNA]</scope>
    <source>
        <strain evidence="8 9">MELD1</strain>
    </source>
</reference>
<keyword evidence="6 7" id="KW-0472">Membrane</keyword>
<feature type="transmembrane region" description="Helical" evidence="7">
    <location>
        <begin position="110"/>
        <end position="131"/>
    </location>
</feature>
<dbReference type="RefSeq" id="WP_046220857.1">
    <property type="nucleotide sequence ID" value="NZ_JWYV01000009.1"/>
</dbReference>
<dbReference type="PANTHER" id="PTHR33567">
    <property type="entry name" value="CHROMATE ION TRANSPORTER (EUROFUNG)"/>
    <property type="match status" value="1"/>
</dbReference>
<dbReference type="OrthoDB" id="8969999at2"/>
<dbReference type="PANTHER" id="PTHR33567:SF3">
    <property type="entry name" value="CHROMATE ION TRANSPORTER (EUROFUNG)"/>
    <property type="match status" value="1"/>
</dbReference>
<feature type="transmembrane region" description="Helical" evidence="7">
    <location>
        <begin position="356"/>
        <end position="387"/>
    </location>
</feature>
<dbReference type="PIRSF" id="PIRSF004810">
    <property type="entry name" value="ChrA"/>
    <property type="match status" value="1"/>
</dbReference>
<feature type="transmembrane region" description="Helical" evidence="7">
    <location>
        <begin position="12"/>
        <end position="32"/>
    </location>
</feature>
<evidence type="ECO:0000256" key="2">
    <source>
        <dbReference type="ARBA" id="ARBA00005262"/>
    </source>
</evidence>
<dbReference type="EMBL" id="JWYV01000009">
    <property type="protein sequence ID" value="KKC99623.1"/>
    <property type="molecule type" value="Genomic_DNA"/>
</dbReference>
<keyword evidence="9" id="KW-1185">Reference proteome</keyword>
<keyword evidence="5 7" id="KW-1133">Transmembrane helix</keyword>
<evidence type="ECO:0000256" key="4">
    <source>
        <dbReference type="ARBA" id="ARBA00022692"/>
    </source>
</evidence>
<keyword evidence="3" id="KW-1003">Cell membrane</keyword>
<protein>
    <submittedName>
        <fullName evidence="8">Chorismate-binding protein</fullName>
    </submittedName>
</protein>
<keyword evidence="4 7" id="KW-0812">Transmembrane</keyword>
<dbReference type="InterPro" id="IPR003370">
    <property type="entry name" value="Chromate_transpt"/>
</dbReference>
<evidence type="ECO:0000256" key="1">
    <source>
        <dbReference type="ARBA" id="ARBA00004651"/>
    </source>
</evidence>
<evidence type="ECO:0000313" key="8">
    <source>
        <dbReference type="EMBL" id="KKC99623.1"/>
    </source>
</evidence>
<sequence>MSSLAPVLQVFWSFLILGLGSFGGPVAHIGYFQRSFVQKKQWLSDSEFSQATALCQFLPGPASSQLGMFIGYRKAGYIGALAAFIGFTFPSAALLTVLAILENRDVQPDWVYQIIQAAKLLAVVVVADALFSMIKKNLIDGLTVCIAVMTAISVFFTYGLIGQLLPILLAAALGVILSFTQQEPSDNTERPSSLGKPNVVILSVFLVLLFGLPYLAALSKEWAVFNNFYQAGSFVFGGGHVVLPLLEPLVQQWVDANTFLSAYASAQLVPGPMFTMASYLGAASLPETAIWGSLLATLAIFLPGSLLLFAFLPAWQSLLQHPRLRLAVKTITASVVGLLAAAWVDPVIASSITRGWDVLILVVGFVLLKRQVPVWCLAMILIGYSFVI</sequence>
<feature type="transmembrane region" description="Helical" evidence="7">
    <location>
        <begin position="199"/>
        <end position="216"/>
    </location>
</feature>
<accession>A0A0F5VBY6</accession>
<evidence type="ECO:0000256" key="6">
    <source>
        <dbReference type="ARBA" id="ARBA00023136"/>
    </source>
</evidence>
<proteinExistence type="inferred from homology"/>
<feature type="transmembrane region" description="Helical" evidence="7">
    <location>
        <begin position="161"/>
        <end position="179"/>
    </location>
</feature>
<evidence type="ECO:0000256" key="3">
    <source>
        <dbReference type="ARBA" id="ARBA00022475"/>
    </source>
</evidence>
<dbReference type="GO" id="GO:0015109">
    <property type="term" value="F:chromate transmembrane transporter activity"/>
    <property type="evidence" value="ECO:0007669"/>
    <property type="project" value="InterPro"/>
</dbReference>
<organism evidence="8 9">
    <name type="scientific">Photobacterium halotolerans</name>
    <dbReference type="NCBI Taxonomy" id="265726"/>
    <lineage>
        <taxon>Bacteria</taxon>
        <taxon>Pseudomonadati</taxon>
        <taxon>Pseudomonadota</taxon>
        <taxon>Gammaproteobacteria</taxon>
        <taxon>Vibrionales</taxon>
        <taxon>Vibrionaceae</taxon>
        <taxon>Photobacterium</taxon>
    </lineage>
</organism>